<name>A0A0G4HEE4_9ALVE</name>
<evidence type="ECO:0000313" key="1">
    <source>
        <dbReference type="EMBL" id="CEM42411.1"/>
    </source>
</evidence>
<accession>A0A0G4HEE4</accession>
<protein>
    <submittedName>
        <fullName evidence="1">Uncharacterized protein</fullName>
    </submittedName>
</protein>
<reference evidence="1" key="1">
    <citation type="submission" date="2014-11" db="EMBL/GenBank/DDBJ databases">
        <authorList>
            <person name="Otto D Thomas"/>
            <person name="Naeem Raeece"/>
        </authorList>
    </citation>
    <scope>NUCLEOTIDE SEQUENCE</scope>
</reference>
<proteinExistence type="predicted"/>
<organism evidence="1">
    <name type="scientific">Chromera velia CCMP2878</name>
    <dbReference type="NCBI Taxonomy" id="1169474"/>
    <lineage>
        <taxon>Eukaryota</taxon>
        <taxon>Sar</taxon>
        <taxon>Alveolata</taxon>
        <taxon>Colpodellida</taxon>
        <taxon>Chromeraceae</taxon>
        <taxon>Chromera</taxon>
    </lineage>
</organism>
<dbReference type="AlphaFoldDB" id="A0A0G4HEE4"/>
<sequence>MGYTSSALSPWAQPGREGEGMVTSFLCESLTVSLWWRGRGDVVAAAGVKAWVRVWVWGQRVPLHPNFAERQLAYLCRLACLGLGGGGGGKLRD</sequence>
<gene>
    <name evidence="1" type="ORF">Cvel_26725</name>
</gene>
<dbReference type="VEuPathDB" id="CryptoDB:Cvel_26725"/>
<dbReference type="EMBL" id="CDMZ01002446">
    <property type="protein sequence ID" value="CEM42411.1"/>
    <property type="molecule type" value="Genomic_DNA"/>
</dbReference>